<dbReference type="PANTHER" id="PTHR31126:SF1">
    <property type="entry name" value="TYROSINE SPECIFIC PROTEIN PHOSPHATASES DOMAIN-CONTAINING PROTEIN"/>
    <property type="match status" value="1"/>
</dbReference>
<comment type="similarity">
    <text evidence="1">Belongs to the protein-tyrosine phosphatase family.</text>
</comment>
<dbReference type="GO" id="GO:0004721">
    <property type="term" value="F:phosphoprotein phosphatase activity"/>
    <property type="evidence" value="ECO:0007669"/>
    <property type="project" value="InterPro"/>
</dbReference>
<comment type="caution">
    <text evidence="3">The sequence shown here is derived from an EMBL/GenBank/DDBJ whole genome shotgun (WGS) entry which is preliminary data.</text>
</comment>
<evidence type="ECO:0000313" key="3">
    <source>
        <dbReference type="EMBL" id="EUJ41363.1"/>
    </source>
</evidence>
<accession>W7D7M8</accession>
<organism evidence="3 4">
    <name type="scientific">Brochothrix campestris FSL F6-1037</name>
    <dbReference type="NCBI Taxonomy" id="1265861"/>
    <lineage>
        <taxon>Bacteria</taxon>
        <taxon>Bacillati</taxon>
        <taxon>Bacillota</taxon>
        <taxon>Bacilli</taxon>
        <taxon>Bacillales</taxon>
        <taxon>Listeriaceae</taxon>
        <taxon>Brochothrix</taxon>
    </lineage>
</organism>
<reference evidence="3 4" key="1">
    <citation type="submission" date="2012-12" db="EMBL/GenBank/DDBJ databases">
        <title>Novel taxa of Listeriaceae from agricultural environments in the United States.</title>
        <authorList>
            <person name="den Bakker H.C."/>
            <person name="Allred A."/>
            <person name="Warchocki S."/>
            <person name="Wright E.M."/>
            <person name="Burrell A."/>
            <person name="Nightingale K.K."/>
            <person name="Kephart D."/>
            <person name="Wiedmann M."/>
        </authorList>
    </citation>
    <scope>NUCLEOTIDE SEQUENCE [LARGE SCALE GENOMIC DNA]</scope>
    <source>
        <strain evidence="3 4">FSL F6-1037</strain>
    </source>
</reference>
<evidence type="ECO:0000256" key="1">
    <source>
        <dbReference type="ARBA" id="ARBA00009580"/>
    </source>
</evidence>
<name>W7D7M8_9LIST</name>
<dbReference type="InterPro" id="IPR026893">
    <property type="entry name" value="Tyr/Ser_Pase_IphP-type"/>
</dbReference>
<dbReference type="Proteomes" id="UP000019243">
    <property type="component" value="Unassembled WGS sequence"/>
</dbReference>
<dbReference type="EMBL" id="AODH01000012">
    <property type="protein sequence ID" value="EUJ41363.1"/>
    <property type="molecule type" value="Genomic_DNA"/>
</dbReference>
<proteinExistence type="inferred from homology"/>
<dbReference type="PANTHER" id="PTHR31126">
    <property type="entry name" value="TYROSINE-PROTEIN PHOSPHATASE"/>
    <property type="match status" value="1"/>
</dbReference>
<dbReference type="STRING" id="1265861.BCAMP_03615"/>
<dbReference type="RefSeq" id="WP_051456851.1">
    <property type="nucleotide sequence ID" value="NZ_AODH01000012.1"/>
</dbReference>
<feature type="domain" description="Tyrosine specific protein phosphatases" evidence="2">
    <location>
        <begin position="135"/>
        <end position="167"/>
    </location>
</feature>
<dbReference type="InterPro" id="IPR000387">
    <property type="entry name" value="Tyr_Pase_dom"/>
</dbReference>
<dbReference type="Gene3D" id="3.90.190.10">
    <property type="entry name" value="Protein tyrosine phosphatase superfamily"/>
    <property type="match status" value="1"/>
</dbReference>
<sequence>MKRSIINFRDIGGLKIADGRCIKKETLYRSGNLAQVKAASPAFSTYRIATVCDLRTLVEKRYQHTKYDFDNVVNVPLVDKSRQLFTKKTLKLITRKATEADFERLMIDTYKNMVLYCQPEIKTIFTLLADATQLPLLIHCSAGKDRTGFISALIQLLLGASYDDVLEHYLASNDELTSSIRGPARLLKVISFNRLSSETLAPIRMVRQSYLDAALTIITTNFGSVEQYLIQDCGLTATTIQEIKQNLLQ</sequence>
<evidence type="ECO:0000259" key="2">
    <source>
        <dbReference type="PROSITE" id="PS50056"/>
    </source>
</evidence>
<dbReference type="Pfam" id="PF13350">
    <property type="entry name" value="Y_phosphatase3"/>
    <property type="match status" value="1"/>
</dbReference>
<protein>
    <submittedName>
        <fullName evidence="3">Protein-tyrosine-phosphatase</fullName>
    </submittedName>
</protein>
<keyword evidence="4" id="KW-1185">Reference proteome</keyword>
<evidence type="ECO:0000313" key="4">
    <source>
        <dbReference type="Proteomes" id="UP000019243"/>
    </source>
</evidence>
<dbReference type="PROSITE" id="PS00383">
    <property type="entry name" value="TYR_PHOSPHATASE_1"/>
    <property type="match status" value="1"/>
</dbReference>
<dbReference type="InterPro" id="IPR016130">
    <property type="entry name" value="Tyr_Pase_AS"/>
</dbReference>
<dbReference type="SUPFAM" id="SSF52799">
    <property type="entry name" value="(Phosphotyrosine protein) phosphatases II"/>
    <property type="match status" value="1"/>
</dbReference>
<dbReference type="PROSITE" id="PS50056">
    <property type="entry name" value="TYR_PHOSPHATASE_2"/>
    <property type="match status" value="1"/>
</dbReference>
<dbReference type="AlphaFoldDB" id="W7D7M8"/>
<dbReference type="InterPro" id="IPR029021">
    <property type="entry name" value="Prot-tyrosine_phosphatase-like"/>
</dbReference>
<gene>
    <name evidence="3" type="ORF">BCAMP_03615</name>
</gene>